<keyword evidence="3" id="KW-1185">Reference proteome</keyword>
<gene>
    <name evidence="2" type="ORF">LZC95_40475</name>
</gene>
<dbReference type="InterPro" id="IPR014914">
    <property type="entry name" value="RES_dom"/>
</dbReference>
<organism evidence="2 3">
    <name type="scientific">Pendulispora brunnea</name>
    <dbReference type="NCBI Taxonomy" id="2905690"/>
    <lineage>
        <taxon>Bacteria</taxon>
        <taxon>Pseudomonadati</taxon>
        <taxon>Myxococcota</taxon>
        <taxon>Myxococcia</taxon>
        <taxon>Myxococcales</taxon>
        <taxon>Sorangiineae</taxon>
        <taxon>Pendulisporaceae</taxon>
        <taxon>Pendulispora</taxon>
    </lineage>
</organism>
<reference evidence="2 3" key="1">
    <citation type="submission" date="2021-12" db="EMBL/GenBank/DDBJ databases">
        <title>Discovery of the Pendulisporaceae a myxobacterial family with distinct sporulation behavior and unique specialized metabolism.</title>
        <authorList>
            <person name="Garcia R."/>
            <person name="Popoff A."/>
            <person name="Bader C.D."/>
            <person name="Loehr J."/>
            <person name="Walesch S."/>
            <person name="Walt C."/>
            <person name="Boldt J."/>
            <person name="Bunk B."/>
            <person name="Haeckl F.J.F.P.J."/>
            <person name="Gunesch A.P."/>
            <person name="Birkelbach J."/>
            <person name="Nuebel U."/>
            <person name="Pietschmann T."/>
            <person name="Bach T."/>
            <person name="Mueller R."/>
        </authorList>
    </citation>
    <scope>NUCLEOTIDE SEQUENCE [LARGE SCALE GENOMIC DNA]</scope>
    <source>
        <strain evidence="2 3">MSr12523</strain>
    </source>
</reference>
<dbReference type="SMART" id="SM00953">
    <property type="entry name" value="RES"/>
    <property type="match status" value="1"/>
</dbReference>
<evidence type="ECO:0000313" key="3">
    <source>
        <dbReference type="Proteomes" id="UP001379533"/>
    </source>
</evidence>
<proteinExistence type="predicted"/>
<evidence type="ECO:0000313" key="2">
    <source>
        <dbReference type="EMBL" id="WXA92712.1"/>
    </source>
</evidence>
<dbReference type="Proteomes" id="UP001379533">
    <property type="component" value="Chromosome"/>
</dbReference>
<protein>
    <submittedName>
        <fullName evidence="2">RES family NAD+ phosphorylase</fullName>
    </submittedName>
</protein>
<feature type="domain" description="RES" evidence="1">
    <location>
        <begin position="79"/>
        <end position="223"/>
    </location>
</feature>
<accession>A0ABZ2K264</accession>
<evidence type="ECO:0000259" key="1">
    <source>
        <dbReference type="SMART" id="SM00953"/>
    </source>
</evidence>
<sequence>MNFHTDIAGLWKACEGEKHLAALALDAYRAVESQHITSTRKLVDSDEEQLLLEELIDTVKPPVPNGPEFRGLHYLLFTPFRHPPLRWGSRFGTRAERGMWYGSGDVETCFAEVAYYRLLFLEGTTADLGIVTIELTTFVANVAATRGIDLTKPPFREHETLISSKTSYAAAQPLGRAMRAAGVEAFLFRSARTVLDPAAPHPNRYHGINVGLFDPVFASKKPTSTKYQTWTCTAGRDKVEVSRKSIAHPLTKAGESLVFPRRDFEVDGVFPVCA</sequence>
<dbReference type="Pfam" id="PF08808">
    <property type="entry name" value="RES"/>
    <property type="match status" value="1"/>
</dbReference>
<dbReference type="EMBL" id="CP089982">
    <property type="protein sequence ID" value="WXA92712.1"/>
    <property type="molecule type" value="Genomic_DNA"/>
</dbReference>
<name>A0ABZ2K264_9BACT</name>
<dbReference type="RefSeq" id="WP_394843314.1">
    <property type="nucleotide sequence ID" value="NZ_CP089982.1"/>
</dbReference>